<dbReference type="EMBL" id="JAYWIO010000004">
    <property type="protein sequence ID" value="KAK7268779.1"/>
    <property type="molecule type" value="Genomic_DNA"/>
</dbReference>
<comment type="caution">
    <text evidence="2">The sequence shown here is derived from an EMBL/GenBank/DDBJ whole genome shotgun (WGS) entry which is preliminary data.</text>
</comment>
<evidence type="ECO:0000256" key="1">
    <source>
        <dbReference type="SAM" id="MobiDB-lite"/>
    </source>
</evidence>
<accession>A0AAN9I8G6</accession>
<sequence>MTEPQAVVDDKKIKENLGIVQDQGENQGNYLVVGNGVAEIMEKNDEEAMHGDWLIVRRRKKGGKEKNLRLNSDKYTGMISQSLLVKDFNHEEIPMHGEFMVTKPHSMNMHADSPTSNTSGGTRYGNGKKWAGKDSPHMSAMSLVMKGSNKGGKHPDPTGMKGNRGANSKSMNKHVGSLKVGQLDVGVQQVTLGGSSKTGDSSLQWVSGQ</sequence>
<dbReference type="Proteomes" id="UP001372338">
    <property type="component" value="Unassembled WGS sequence"/>
</dbReference>
<evidence type="ECO:0000313" key="3">
    <source>
        <dbReference type="Proteomes" id="UP001372338"/>
    </source>
</evidence>
<feature type="region of interest" description="Disordered" evidence="1">
    <location>
        <begin position="147"/>
        <end position="172"/>
    </location>
</feature>
<gene>
    <name evidence="2" type="ORF">RIF29_21488</name>
</gene>
<proteinExistence type="predicted"/>
<organism evidence="2 3">
    <name type="scientific">Crotalaria pallida</name>
    <name type="common">Smooth rattlebox</name>
    <name type="synonym">Crotalaria striata</name>
    <dbReference type="NCBI Taxonomy" id="3830"/>
    <lineage>
        <taxon>Eukaryota</taxon>
        <taxon>Viridiplantae</taxon>
        <taxon>Streptophyta</taxon>
        <taxon>Embryophyta</taxon>
        <taxon>Tracheophyta</taxon>
        <taxon>Spermatophyta</taxon>
        <taxon>Magnoliopsida</taxon>
        <taxon>eudicotyledons</taxon>
        <taxon>Gunneridae</taxon>
        <taxon>Pentapetalae</taxon>
        <taxon>rosids</taxon>
        <taxon>fabids</taxon>
        <taxon>Fabales</taxon>
        <taxon>Fabaceae</taxon>
        <taxon>Papilionoideae</taxon>
        <taxon>50 kb inversion clade</taxon>
        <taxon>genistoids sensu lato</taxon>
        <taxon>core genistoids</taxon>
        <taxon>Crotalarieae</taxon>
        <taxon>Crotalaria</taxon>
    </lineage>
</organism>
<feature type="region of interest" description="Disordered" evidence="1">
    <location>
        <begin position="112"/>
        <end position="135"/>
    </location>
</feature>
<name>A0AAN9I8G6_CROPI</name>
<evidence type="ECO:0000313" key="2">
    <source>
        <dbReference type="EMBL" id="KAK7268779.1"/>
    </source>
</evidence>
<dbReference type="AlphaFoldDB" id="A0AAN9I8G6"/>
<keyword evidence="3" id="KW-1185">Reference proteome</keyword>
<protein>
    <submittedName>
        <fullName evidence="2">Uncharacterized protein</fullName>
    </submittedName>
</protein>
<reference evidence="2 3" key="1">
    <citation type="submission" date="2024-01" db="EMBL/GenBank/DDBJ databases">
        <title>The genomes of 5 underutilized Papilionoideae crops provide insights into root nodulation and disease resistanc.</title>
        <authorList>
            <person name="Yuan L."/>
        </authorList>
    </citation>
    <scope>NUCLEOTIDE SEQUENCE [LARGE SCALE GENOMIC DNA]</scope>
    <source>
        <strain evidence="2">ZHUSHIDOU_FW_LH</strain>
        <tissue evidence="2">Leaf</tissue>
    </source>
</reference>